<evidence type="ECO:0000313" key="2">
    <source>
        <dbReference type="EMBL" id="EXU73645.1"/>
    </source>
</evidence>
<name>A0A014NIL7_9GAMM</name>
<evidence type="ECO:0000313" key="3">
    <source>
        <dbReference type="Proteomes" id="UP000019918"/>
    </source>
</evidence>
<gene>
    <name evidence="2" type="ORF">BG55_21915</name>
</gene>
<protein>
    <submittedName>
        <fullName evidence="2">Uncharacterized protein</fullName>
    </submittedName>
</protein>
<organism evidence="2 3">
    <name type="scientific">Erwinia mallotivora</name>
    <dbReference type="NCBI Taxonomy" id="69222"/>
    <lineage>
        <taxon>Bacteria</taxon>
        <taxon>Pseudomonadati</taxon>
        <taxon>Pseudomonadota</taxon>
        <taxon>Gammaproteobacteria</taxon>
        <taxon>Enterobacterales</taxon>
        <taxon>Erwiniaceae</taxon>
        <taxon>Erwinia</taxon>
    </lineage>
</organism>
<dbReference type="AlphaFoldDB" id="A0A014NIL7"/>
<dbReference type="RefSeq" id="WP_034941499.1">
    <property type="nucleotide sequence ID" value="NZ_JFHN01000075.1"/>
</dbReference>
<sequence>MVRIVKQLPQVIFICTFVVPATSSPARRKETGGKKGQQKTEKKGSTCAVNMQFSPADTYEPEKKIQKKIFAACFMAQGQFIHIRRLRRCNQLSTIPVDKLVHERLKTCEKRERVRAALKLVRNLTKI</sequence>
<dbReference type="PATRIC" id="fig|69222.5.peg.4474"/>
<feature type="compositionally biased region" description="Basic and acidic residues" evidence="1">
    <location>
        <begin position="27"/>
        <end position="44"/>
    </location>
</feature>
<dbReference type="EMBL" id="JFHN01000075">
    <property type="protein sequence ID" value="EXU73645.1"/>
    <property type="molecule type" value="Genomic_DNA"/>
</dbReference>
<feature type="region of interest" description="Disordered" evidence="1">
    <location>
        <begin position="25"/>
        <end position="47"/>
    </location>
</feature>
<accession>A0A014NIL7</accession>
<dbReference type="Proteomes" id="UP000019918">
    <property type="component" value="Unassembled WGS sequence"/>
</dbReference>
<comment type="caution">
    <text evidence="2">The sequence shown here is derived from an EMBL/GenBank/DDBJ whole genome shotgun (WGS) entry which is preliminary data.</text>
</comment>
<evidence type="ECO:0000256" key="1">
    <source>
        <dbReference type="SAM" id="MobiDB-lite"/>
    </source>
</evidence>
<keyword evidence="3" id="KW-1185">Reference proteome</keyword>
<reference evidence="2 3" key="1">
    <citation type="submission" date="2014-02" db="EMBL/GenBank/DDBJ databases">
        <title>Draft genome of Erwinia mallotivora strain BT-MARDI, a papaya dieback pathogen.</title>
        <authorList>
            <person name="Redzuan R."/>
            <person name="Abu Bakar N."/>
            <person name="Badrun R."/>
            <person name="Mohd Raih M.F."/>
            <person name="Rozano L."/>
            <person name="Mat Amin N."/>
        </authorList>
    </citation>
    <scope>NUCLEOTIDE SEQUENCE [LARGE SCALE GENOMIC DNA]</scope>
    <source>
        <strain evidence="2 3">BT-MARDI</strain>
    </source>
</reference>
<proteinExistence type="predicted"/>